<keyword evidence="4" id="KW-0804">Transcription</keyword>
<proteinExistence type="predicted"/>
<keyword evidence="3" id="KW-0238">DNA-binding</keyword>
<accession>A0A0D2BWT4</accession>
<dbReference type="EMBL" id="KN847495">
    <property type="protein sequence ID" value="KIW15769.1"/>
    <property type="molecule type" value="Genomic_DNA"/>
</dbReference>
<feature type="region of interest" description="Disordered" evidence="6">
    <location>
        <begin position="1"/>
        <end position="39"/>
    </location>
</feature>
<dbReference type="InterPro" id="IPR021858">
    <property type="entry name" value="Fun_TF"/>
</dbReference>
<dbReference type="HOGENOM" id="CLU_014019_2_0_1"/>
<dbReference type="Pfam" id="PF11951">
    <property type="entry name" value="Fungal_trans_2"/>
    <property type="match status" value="1"/>
</dbReference>
<dbReference type="AlphaFoldDB" id="A0A0D2BWT4"/>
<evidence type="ECO:0000256" key="4">
    <source>
        <dbReference type="ARBA" id="ARBA00023163"/>
    </source>
</evidence>
<evidence type="ECO:0000313" key="9">
    <source>
        <dbReference type="Proteomes" id="UP000053328"/>
    </source>
</evidence>
<organism evidence="8 9">
    <name type="scientific">Exophiala spinifera</name>
    <dbReference type="NCBI Taxonomy" id="91928"/>
    <lineage>
        <taxon>Eukaryota</taxon>
        <taxon>Fungi</taxon>
        <taxon>Dikarya</taxon>
        <taxon>Ascomycota</taxon>
        <taxon>Pezizomycotina</taxon>
        <taxon>Eurotiomycetes</taxon>
        <taxon>Chaetothyriomycetidae</taxon>
        <taxon>Chaetothyriales</taxon>
        <taxon>Herpotrichiellaceae</taxon>
        <taxon>Exophiala</taxon>
    </lineage>
</organism>
<feature type="region of interest" description="Disordered" evidence="6">
    <location>
        <begin position="176"/>
        <end position="243"/>
    </location>
</feature>
<dbReference type="VEuPathDB" id="FungiDB:PV08_05819"/>
<dbReference type="GO" id="GO:0005634">
    <property type="term" value="C:nucleus"/>
    <property type="evidence" value="ECO:0007669"/>
    <property type="project" value="UniProtKB-SubCell"/>
</dbReference>
<dbReference type="OrthoDB" id="4121221at2759"/>
<dbReference type="SMART" id="SM00066">
    <property type="entry name" value="GAL4"/>
    <property type="match status" value="1"/>
</dbReference>
<sequence length="753" mass="84165">MFDTRAGQPSRTLAQNPRQETSNAIRSVGQRRSGPRSRAGCVTCKQRRVRCDECHPVCGHCSRLQLRCHYQPYAKRSRASGPGLRGDRISNTATHDIDPLAGQNTLPAISAGGVNANWFTPPHPPKVGYGSISTHSPVVEPWSYVTNFNDLDLAEDASASWASEFLCLFPEGPNMPMSTPSANENGGVTSTSAAVPVQDNETNSGEEVPPTTEHLKHPRASSLQDSPLVPLPENGRASTTSASPLQHSLFWSNEDAERCSESGIPSTHLSRHFLRIVQPPAAILIGGAKRWRRLQEYLCKVSEQNRAVQNALFCVVGLLSIDETVKERGNAREEWMGRIRDRHQQACDNVRTTLAGPLEPESKATEHLLAAIFLLAWFEVIRDMEDRNCLFPRDLAHSVISSRMMWSRVSQELLAWMNTLDNKAAHLGGDHLLSQQTIDVISHHQTQITSSDALDDGVSPVRGPSAGSDGTPTDSSIGSPFDIECSRTQRLEMNSVITQKSQIKQAILNTILQPALQWYLTSQSYCRRISAYDMYHRRRANTDDEYEIITACKQLESELCELWNFRPSVISLTAEQLMQVVPADLATRLEEIFSVYLGSFWTLFVYLHRVSWWSLPHGLPHSDLVSRALAEMWRTLQRAYGEVIEGTTKKIVHPSLLWPLFLFGCECVDLDQRKWAVQQLEGLGEAKPVLEARELEDDVDTLLPFRMSSGATKNAKRAAILLTKLTEEQDRKKCKVDARELSIRLFGCHFSLV</sequence>
<dbReference type="STRING" id="91928.A0A0D2BWT4"/>
<dbReference type="GO" id="GO:0008270">
    <property type="term" value="F:zinc ion binding"/>
    <property type="evidence" value="ECO:0007669"/>
    <property type="project" value="InterPro"/>
</dbReference>
<evidence type="ECO:0000256" key="2">
    <source>
        <dbReference type="ARBA" id="ARBA00023015"/>
    </source>
</evidence>
<dbReference type="Pfam" id="PF00172">
    <property type="entry name" value="Zn_clus"/>
    <property type="match status" value="1"/>
</dbReference>
<feature type="region of interest" description="Disordered" evidence="6">
    <location>
        <begin position="449"/>
        <end position="480"/>
    </location>
</feature>
<evidence type="ECO:0000259" key="7">
    <source>
        <dbReference type="PROSITE" id="PS50048"/>
    </source>
</evidence>
<dbReference type="InterPro" id="IPR036864">
    <property type="entry name" value="Zn2-C6_fun-type_DNA-bd_sf"/>
</dbReference>
<evidence type="ECO:0000256" key="3">
    <source>
        <dbReference type="ARBA" id="ARBA00023125"/>
    </source>
</evidence>
<feature type="domain" description="Zn(2)-C6 fungal-type" evidence="7">
    <location>
        <begin position="40"/>
        <end position="70"/>
    </location>
</feature>
<name>A0A0D2BWT4_9EURO</name>
<comment type="subcellular location">
    <subcellularLocation>
        <location evidence="1">Nucleus</location>
    </subcellularLocation>
</comment>
<dbReference type="RefSeq" id="XP_016235985.1">
    <property type="nucleotide sequence ID" value="XM_016380158.1"/>
</dbReference>
<dbReference type="GO" id="GO:0000981">
    <property type="term" value="F:DNA-binding transcription factor activity, RNA polymerase II-specific"/>
    <property type="evidence" value="ECO:0007669"/>
    <property type="project" value="InterPro"/>
</dbReference>
<dbReference type="PROSITE" id="PS00463">
    <property type="entry name" value="ZN2_CY6_FUNGAL_1"/>
    <property type="match status" value="1"/>
</dbReference>
<gene>
    <name evidence="8" type="ORF">PV08_05819</name>
</gene>
<dbReference type="CDD" id="cd00067">
    <property type="entry name" value="GAL4"/>
    <property type="match status" value="1"/>
</dbReference>
<feature type="compositionally biased region" description="Polar residues" evidence="6">
    <location>
        <begin position="468"/>
        <end position="478"/>
    </location>
</feature>
<dbReference type="Gene3D" id="4.10.240.10">
    <property type="entry name" value="Zn(2)-C6 fungal-type DNA-binding domain"/>
    <property type="match status" value="1"/>
</dbReference>
<feature type="compositionally biased region" description="Polar residues" evidence="6">
    <location>
        <begin position="176"/>
        <end position="205"/>
    </location>
</feature>
<keyword evidence="9" id="KW-1185">Reference proteome</keyword>
<keyword evidence="5" id="KW-0539">Nucleus</keyword>
<dbReference type="Proteomes" id="UP000053328">
    <property type="component" value="Unassembled WGS sequence"/>
</dbReference>
<evidence type="ECO:0000256" key="5">
    <source>
        <dbReference type="ARBA" id="ARBA00023242"/>
    </source>
</evidence>
<dbReference type="PANTHER" id="PTHR37534:SF46">
    <property type="entry name" value="ZN(II)2CYS6 TRANSCRIPTION FACTOR (EUROFUNG)"/>
    <property type="match status" value="1"/>
</dbReference>
<dbReference type="PANTHER" id="PTHR37534">
    <property type="entry name" value="TRANSCRIPTIONAL ACTIVATOR PROTEIN UGA3"/>
    <property type="match status" value="1"/>
</dbReference>
<evidence type="ECO:0000256" key="6">
    <source>
        <dbReference type="SAM" id="MobiDB-lite"/>
    </source>
</evidence>
<evidence type="ECO:0000313" key="8">
    <source>
        <dbReference type="EMBL" id="KIW15769.1"/>
    </source>
</evidence>
<feature type="compositionally biased region" description="Polar residues" evidence="6">
    <location>
        <begin position="7"/>
        <end position="25"/>
    </location>
</feature>
<dbReference type="SUPFAM" id="SSF57701">
    <property type="entry name" value="Zn2/Cys6 DNA-binding domain"/>
    <property type="match status" value="1"/>
</dbReference>
<dbReference type="GO" id="GO:0003677">
    <property type="term" value="F:DNA binding"/>
    <property type="evidence" value="ECO:0007669"/>
    <property type="project" value="UniProtKB-KW"/>
</dbReference>
<dbReference type="PROSITE" id="PS50048">
    <property type="entry name" value="ZN2_CY6_FUNGAL_2"/>
    <property type="match status" value="1"/>
</dbReference>
<protein>
    <recommendedName>
        <fullName evidence="7">Zn(2)-C6 fungal-type domain-containing protein</fullName>
    </recommendedName>
</protein>
<reference evidence="8 9" key="1">
    <citation type="submission" date="2015-01" db="EMBL/GenBank/DDBJ databases">
        <title>The Genome Sequence of Exophiala spinifera CBS89968.</title>
        <authorList>
            <consortium name="The Broad Institute Genomics Platform"/>
            <person name="Cuomo C."/>
            <person name="de Hoog S."/>
            <person name="Gorbushina A."/>
            <person name="Stielow B."/>
            <person name="Teixiera M."/>
            <person name="Abouelleil A."/>
            <person name="Chapman S.B."/>
            <person name="Priest M."/>
            <person name="Young S.K."/>
            <person name="Wortman J."/>
            <person name="Nusbaum C."/>
            <person name="Birren B."/>
        </authorList>
    </citation>
    <scope>NUCLEOTIDE SEQUENCE [LARGE SCALE GENOMIC DNA]</scope>
    <source>
        <strain evidence="8 9">CBS 89968</strain>
    </source>
</reference>
<evidence type="ECO:0000256" key="1">
    <source>
        <dbReference type="ARBA" id="ARBA00004123"/>
    </source>
</evidence>
<dbReference type="InterPro" id="IPR001138">
    <property type="entry name" value="Zn2Cys6_DnaBD"/>
</dbReference>
<keyword evidence="2" id="KW-0805">Transcription regulation</keyword>
<dbReference type="GeneID" id="27332902"/>